<dbReference type="InterPro" id="IPR050087">
    <property type="entry name" value="AON_synthase_class-II"/>
</dbReference>
<evidence type="ECO:0000256" key="3">
    <source>
        <dbReference type="ARBA" id="ARBA00022898"/>
    </source>
</evidence>
<protein>
    <submittedName>
        <fullName evidence="5">7-keto-8-aminopelargonate synthetase-like enzyme</fullName>
    </submittedName>
</protein>
<keyword evidence="6" id="KW-1185">Reference proteome</keyword>
<dbReference type="InterPro" id="IPR004839">
    <property type="entry name" value="Aminotransferase_I/II_large"/>
</dbReference>
<accession>A0A7X6B9P7</accession>
<evidence type="ECO:0000259" key="4">
    <source>
        <dbReference type="Pfam" id="PF00155"/>
    </source>
</evidence>
<proteinExistence type="predicted"/>
<dbReference type="GO" id="GO:0008710">
    <property type="term" value="F:8-amino-7-oxononanoate synthase activity"/>
    <property type="evidence" value="ECO:0007669"/>
    <property type="project" value="TreeGrafter"/>
</dbReference>
<gene>
    <name evidence="5" type="ORF">GGR90_002192</name>
</gene>
<feature type="domain" description="Aminotransferase class I/classII large" evidence="4">
    <location>
        <begin position="72"/>
        <end position="364"/>
    </location>
</feature>
<dbReference type="Proteomes" id="UP000535078">
    <property type="component" value="Unassembled WGS sequence"/>
</dbReference>
<comment type="caution">
    <text evidence="5">The sequence shown here is derived from an EMBL/GenBank/DDBJ whole genome shotgun (WGS) entry which is preliminary data.</text>
</comment>
<name>A0A7X6B9P7_9SPHN</name>
<dbReference type="InterPro" id="IPR015421">
    <property type="entry name" value="PyrdxlP-dep_Trfase_major"/>
</dbReference>
<sequence length="368" mass="39254">MDKEPVDGLTVSGPASGRYLIGGRPYLNFSGAGYLALSELPELREAALDAIARGVPFAQQLPPPYGIRDPLFEEVEQVAADYMGTETAVFFASGYMIGMVALAAERQSRDQLFIDESAHQNLKDAAILSGVPITYFRHRDAEALRHKIDSSLAPRSRPLLLTDGTFAASGDLAPLRDYADILANFGGAMIVDDAHGFGVLGLGGCGAIEHLGVTDLAIQGATFSKALCAQGAVIGCTEAQARRINALAPKRGANAGSPISAAVSVAAMRYMRLNPSRRHKLSRLAVSLRKGLSNNGFAVSDSPSNIISFRLQSRDEMRRVQYRLFSKGIYLPISDYPGAGPGGIFRAAVYANHDQADIDRLVSELGAI</sequence>
<dbReference type="EMBL" id="JAATIT010000002">
    <property type="protein sequence ID" value="NJB90017.1"/>
    <property type="molecule type" value="Genomic_DNA"/>
</dbReference>
<dbReference type="GO" id="GO:0009102">
    <property type="term" value="P:biotin biosynthetic process"/>
    <property type="evidence" value="ECO:0007669"/>
    <property type="project" value="TreeGrafter"/>
</dbReference>
<evidence type="ECO:0000256" key="1">
    <source>
        <dbReference type="ARBA" id="ARBA00001933"/>
    </source>
</evidence>
<dbReference type="Pfam" id="PF00155">
    <property type="entry name" value="Aminotran_1_2"/>
    <property type="match status" value="1"/>
</dbReference>
<dbReference type="GO" id="GO:0030170">
    <property type="term" value="F:pyridoxal phosphate binding"/>
    <property type="evidence" value="ECO:0007669"/>
    <property type="project" value="InterPro"/>
</dbReference>
<organism evidence="5 6">
    <name type="scientific">Sphingopyxis italica</name>
    <dbReference type="NCBI Taxonomy" id="1129133"/>
    <lineage>
        <taxon>Bacteria</taxon>
        <taxon>Pseudomonadati</taxon>
        <taxon>Pseudomonadota</taxon>
        <taxon>Alphaproteobacteria</taxon>
        <taxon>Sphingomonadales</taxon>
        <taxon>Sphingomonadaceae</taxon>
        <taxon>Sphingopyxis</taxon>
    </lineage>
</organism>
<dbReference type="Gene3D" id="3.40.640.10">
    <property type="entry name" value="Type I PLP-dependent aspartate aminotransferase-like (Major domain)"/>
    <property type="match status" value="1"/>
</dbReference>
<evidence type="ECO:0000313" key="6">
    <source>
        <dbReference type="Proteomes" id="UP000535078"/>
    </source>
</evidence>
<keyword evidence="2" id="KW-0808">Transferase</keyword>
<comment type="cofactor">
    <cofactor evidence="1">
        <name>pyridoxal 5'-phosphate</name>
        <dbReference type="ChEBI" id="CHEBI:597326"/>
    </cofactor>
</comment>
<evidence type="ECO:0000256" key="2">
    <source>
        <dbReference type="ARBA" id="ARBA00022679"/>
    </source>
</evidence>
<keyword evidence="3" id="KW-0663">Pyridoxal phosphate</keyword>
<dbReference type="SUPFAM" id="SSF53383">
    <property type="entry name" value="PLP-dependent transferases"/>
    <property type="match status" value="1"/>
</dbReference>
<dbReference type="Gene3D" id="3.90.1150.10">
    <property type="entry name" value="Aspartate Aminotransferase, domain 1"/>
    <property type="match status" value="1"/>
</dbReference>
<dbReference type="AlphaFoldDB" id="A0A7X6B9P7"/>
<dbReference type="PANTHER" id="PTHR13693">
    <property type="entry name" value="CLASS II AMINOTRANSFERASE/8-AMINO-7-OXONONANOATE SYNTHASE"/>
    <property type="match status" value="1"/>
</dbReference>
<dbReference type="RefSeq" id="WP_167921457.1">
    <property type="nucleotide sequence ID" value="NZ_JAATIT010000002.1"/>
</dbReference>
<dbReference type="InterPro" id="IPR015424">
    <property type="entry name" value="PyrdxlP-dep_Trfase"/>
</dbReference>
<evidence type="ECO:0000313" key="5">
    <source>
        <dbReference type="EMBL" id="NJB90017.1"/>
    </source>
</evidence>
<dbReference type="InterPro" id="IPR015422">
    <property type="entry name" value="PyrdxlP-dep_Trfase_small"/>
</dbReference>
<dbReference type="PANTHER" id="PTHR13693:SF100">
    <property type="entry name" value="8-AMINO-7-OXONONANOATE SYNTHASE"/>
    <property type="match status" value="1"/>
</dbReference>
<reference evidence="5 6" key="1">
    <citation type="submission" date="2020-03" db="EMBL/GenBank/DDBJ databases">
        <title>Genomic Encyclopedia of Type Strains, Phase IV (KMG-IV): sequencing the most valuable type-strain genomes for metagenomic binning, comparative biology and taxonomic classification.</title>
        <authorList>
            <person name="Goeker M."/>
        </authorList>
    </citation>
    <scope>NUCLEOTIDE SEQUENCE [LARGE SCALE GENOMIC DNA]</scope>
    <source>
        <strain evidence="5 6">DSM 25229</strain>
    </source>
</reference>